<accession>A0ACC0PE18</accession>
<comment type="caution">
    <text evidence="1">The sequence shown here is derived from an EMBL/GenBank/DDBJ whole genome shotgun (WGS) entry which is preliminary data.</text>
</comment>
<evidence type="ECO:0000313" key="2">
    <source>
        <dbReference type="Proteomes" id="UP001062846"/>
    </source>
</evidence>
<dbReference type="EMBL" id="CM046390">
    <property type="protein sequence ID" value="KAI8563391.1"/>
    <property type="molecule type" value="Genomic_DNA"/>
</dbReference>
<organism evidence="1 2">
    <name type="scientific">Rhododendron molle</name>
    <name type="common">Chinese azalea</name>
    <name type="synonym">Azalea mollis</name>
    <dbReference type="NCBI Taxonomy" id="49168"/>
    <lineage>
        <taxon>Eukaryota</taxon>
        <taxon>Viridiplantae</taxon>
        <taxon>Streptophyta</taxon>
        <taxon>Embryophyta</taxon>
        <taxon>Tracheophyta</taxon>
        <taxon>Spermatophyta</taxon>
        <taxon>Magnoliopsida</taxon>
        <taxon>eudicotyledons</taxon>
        <taxon>Gunneridae</taxon>
        <taxon>Pentapetalae</taxon>
        <taxon>asterids</taxon>
        <taxon>Ericales</taxon>
        <taxon>Ericaceae</taxon>
        <taxon>Ericoideae</taxon>
        <taxon>Rhodoreae</taxon>
        <taxon>Rhododendron</taxon>
    </lineage>
</organism>
<keyword evidence="2" id="KW-1185">Reference proteome</keyword>
<proteinExistence type="predicted"/>
<protein>
    <submittedName>
        <fullName evidence="1">Uncharacterized protein</fullName>
    </submittedName>
</protein>
<gene>
    <name evidence="1" type="ORF">RHMOL_Rhmol03G0108300</name>
</gene>
<name>A0ACC0PE18_RHOML</name>
<sequence length="130" mass="13954">MWLIWKGWNGALFNGKVILPKVVVIRAVGCLSEFQCATSSSAATSMRVGEARGGWQKPCGGFFKITVDGSWKKSSGLGAFGVIIRTEVGAFRATANGRLDWCSSPMATEALAFRMGIQLGQKLGLRNVII</sequence>
<reference evidence="1" key="1">
    <citation type="submission" date="2022-02" db="EMBL/GenBank/DDBJ databases">
        <title>Plant Genome Project.</title>
        <authorList>
            <person name="Zhang R.-G."/>
        </authorList>
    </citation>
    <scope>NUCLEOTIDE SEQUENCE</scope>
    <source>
        <strain evidence="1">AT1</strain>
    </source>
</reference>
<dbReference type="Proteomes" id="UP001062846">
    <property type="component" value="Chromosome 3"/>
</dbReference>
<evidence type="ECO:0000313" key="1">
    <source>
        <dbReference type="EMBL" id="KAI8563391.1"/>
    </source>
</evidence>